<dbReference type="PROSITE" id="PS51257">
    <property type="entry name" value="PROKAR_LIPOPROTEIN"/>
    <property type="match status" value="1"/>
</dbReference>
<name>A0A844G9F1_9NEIS</name>
<protein>
    <recommendedName>
        <fullName evidence="4">Lipoprotein</fullName>
    </recommendedName>
</protein>
<evidence type="ECO:0000256" key="1">
    <source>
        <dbReference type="SAM" id="Coils"/>
    </source>
</evidence>
<keyword evidence="3" id="KW-1185">Reference proteome</keyword>
<dbReference type="RefSeq" id="WP_230369758.1">
    <property type="nucleotide sequence ID" value="NZ_WLYX01000001.1"/>
</dbReference>
<accession>A0A844G9F1</accession>
<evidence type="ECO:0008006" key="4">
    <source>
        <dbReference type="Google" id="ProtNLM"/>
    </source>
</evidence>
<evidence type="ECO:0000313" key="3">
    <source>
        <dbReference type="Proteomes" id="UP000446658"/>
    </source>
</evidence>
<evidence type="ECO:0000313" key="2">
    <source>
        <dbReference type="EMBL" id="MTD33046.1"/>
    </source>
</evidence>
<gene>
    <name evidence="2" type="ORF">GKE73_07225</name>
</gene>
<dbReference type="AlphaFoldDB" id="A0A844G9F1"/>
<feature type="coiled-coil region" evidence="1">
    <location>
        <begin position="182"/>
        <end position="211"/>
    </location>
</feature>
<dbReference type="Proteomes" id="UP000446658">
    <property type="component" value="Unassembled WGS sequence"/>
</dbReference>
<organism evidence="2 3">
    <name type="scientific">Paludibacterium denitrificans</name>
    <dbReference type="NCBI Taxonomy" id="2675226"/>
    <lineage>
        <taxon>Bacteria</taxon>
        <taxon>Pseudomonadati</taxon>
        <taxon>Pseudomonadota</taxon>
        <taxon>Betaproteobacteria</taxon>
        <taxon>Neisseriales</taxon>
        <taxon>Chromobacteriaceae</taxon>
        <taxon>Paludibacterium</taxon>
    </lineage>
</organism>
<comment type="caution">
    <text evidence="2">The sequence shown here is derived from an EMBL/GenBank/DDBJ whole genome shotgun (WGS) entry which is preliminary data.</text>
</comment>
<reference evidence="2 3" key="1">
    <citation type="submission" date="2019-11" db="EMBL/GenBank/DDBJ databases">
        <title>Draft genome sequence of Paludibacterium sp. dN18-1.</title>
        <authorList>
            <person name="Im W.-T."/>
        </authorList>
    </citation>
    <scope>NUCLEOTIDE SEQUENCE [LARGE SCALE GENOMIC DNA]</scope>
    <source>
        <strain evidence="3">dN 18-1</strain>
    </source>
</reference>
<keyword evidence="1" id="KW-0175">Coiled coil</keyword>
<sequence>MKKALLLLGTCVVLGGCLDKQETSCSGESTQALIKDILTDGINKAIGKNGQNAERDMQNAFDGAKIRALVSQLNFAVVDVRTTKNDPDSSKKFCAGTLNITLPADYIRDANKARELMSLASLEKFAQDSGTKLEANRVEESIEYSVQPTDDGKKLFASLDNGSKSSAFTADILTAVLVKGVLEKRQLEVAKAEAENASREQQQAAEQAQVQHELAAIAVQKAGRNWMMPMAPSIWCGKVPARSAGPSCWPNSASG</sequence>
<proteinExistence type="predicted"/>
<dbReference type="EMBL" id="WLYX01000001">
    <property type="protein sequence ID" value="MTD33046.1"/>
    <property type="molecule type" value="Genomic_DNA"/>
</dbReference>